<dbReference type="Proteomes" id="UP000268016">
    <property type="component" value="Unassembled WGS sequence"/>
</dbReference>
<evidence type="ECO:0000313" key="5">
    <source>
        <dbReference type="Proteomes" id="UP000268016"/>
    </source>
</evidence>
<dbReference type="GO" id="GO:0006355">
    <property type="term" value="P:regulation of DNA-templated transcription"/>
    <property type="evidence" value="ECO:0007669"/>
    <property type="project" value="InterPro"/>
</dbReference>
<dbReference type="InterPro" id="IPR010985">
    <property type="entry name" value="Ribbon_hlx_hlx"/>
</dbReference>
<protein>
    <submittedName>
        <fullName evidence="4">Type II toxin-antitoxin system ParD family antitoxin</fullName>
    </submittedName>
</protein>
<comment type="caution">
    <text evidence="4">The sequence shown here is derived from an EMBL/GenBank/DDBJ whole genome shotgun (WGS) entry which is preliminary data.</text>
</comment>
<dbReference type="InterPro" id="IPR022789">
    <property type="entry name" value="ParD"/>
</dbReference>
<evidence type="ECO:0000256" key="2">
    <source>
        <dbReference type="ARBA" id="ARBA00022649"/>
    </source>
</evidence>
<comment type="similarity">
    <text evidence="1">Belongs to the ParD antitoxin family.</text>
</comment>
<keyword evidence="2" id="KW-1277">Toxin-antitoxin system</keyword>
<dbReference type="AlphaFoldDB" id="A0A3N2R191"/>
<organism evidence="4 5">
    <name type="scientific">Histidinibacterium lentulum</name>
    <dbReference type="NCBI Taxonomy" id="2480588"/>
    <lineage>
        <taxon>Bacteria</taxon>
        <taxon>Pseudomonadati</taxon>
        <taxon>Pseudomonadota</taxon>
        <taxon>Alphaproteobacteria</taxon>
        <taxon>Rhodobacterales</taxon>
        <taxon>Paracoccaceae</taxon>
        <taxon>Histidinibacterium</taxon>
    </lineage>
</organism>
<keyword evidence="5" id="KW-1185">Reference proteome</keyword>
<evidence type="ECO:0000256" key="1">
    <source>
        <dbReference type="ARBA" id="ARBA00008580"/>
    </source>
</evidence>
<dbReference type="Gene3D" id="6.10.10.120">
    <property type="entry name" value="Antitoxin ParD1-like"/>
    <property type="match status" value="1"/>
</dbReference>
<evidence type="ECO:0000313" key="4">
    <source>
        <dbReference type="EMBL" id="ROU01235.1"/>
    </source>
</evidence>
<dbReference type="SUPFAM" id="SSF47598">
    <property type="entry name" value="Ribbon-helix-helix"/>
    <property type="match status" value="1"/>
</dbReference>
<proteinExistence type="inferred from homology"/>
<reference evidence="4 5" key="1">
    <citation type="submission" date="2018-10" db="EMBL/GenBank/DDBJ databases">
        <title>Histidinibacterium lentulum gen. nov., sp. nov., a marine bacterium from the culture broth of Picochlorum sp. 122.</title>
        <authorList>
            <person name="Wang G."/>
        </authorList>
    </citation>
    <scope>NUCLEOTIDE SEQUENCE [LARGE SCALE GENOMIC DNA]</scope>
    <source>
        <strain evidence="4 5">B17</strain>
    </source>
</reference>
<dbReference type="PANTHER" id="PTHR36582:SF2">
    <property type="entry name" value="ANTITOXIN PARD"/>
    <property type="match status" value="1"/>
</dbReference>
<dbReference type="PANTHER" id="PTHR36582">
    <property type="entry name" value="ANTITOXIN PARD"/>
    <property type="match status" value="1"/>
</dbReference>
<feature type="coiled-coil region" evidence="3">
    <location>
        <begin position="33"/>
        <end position="60"/>
    </location>
</feature>
<accession>A0A3N2R191</accession>
<dbReference type="EMBL" id="RDRB01000005">
    <property type="protein sequence ID" value="ROU01235.1"/>
    <property type="molecule type" value="Genomic_DNA"/>
</dbReference>
<dbReference type="InterPro" id="IPR038296">
    <property type="entry name" value="ParD_sf"/>
</dbReference>
<sequence length="81" mass="8998">MARNTSVSLGAHFTGFIEDSVKSGRYASASDVIRAGLRLLEEEEAKLAELRAALIEGEESGFATPWDLEDFLERMRAKHRS</sequence>
<keyword evidence="3" id="KW-0175">Coiled coil</keyword>
<dbReference type="NCBIfam" id="TIGR02606">
    <property type="entry name" value="antidote_CC2985"/>
    <property type="match status" value="1"/>
</dbReference>
<name>A0A3N2R191_9RHOB</name>
<evidence type="ECO:0000256" key="3">
    <source>
        <dbReference type="SAM" id="Coils"/>
    </source>
</evidence>
<dbReference type="RefSeq" id="WP_123642566.1">
    <property type="nucleotide sequence ID" value="NZ_ML119085.1"/>
</dbReference>
<gene>
    <name evidence="4" type="ORF">EAT49_12015</name>
</gene>
<dbReference type="OrthoDB" id="9815501at2"/>
<dbReference type="Pfam" id="PF03693">
    <property type="entry name" value="ParD_antitoxin"/>
    <property type="match status" value="1"/>
</dbReference>